<dbReference type="AlphaFoldDB" id="A0A0N0DFY6"/>
<dbReference type="InterPro" id="IPR013087">
    <property type="entry name" value="Znf_C2H2_type"/>
</dbReference>
<keyword evidence="5" id="KW-1185">Reference proteome</keyword>
<dbReference type="InterPro" id="IPR036236">
    <property type="entry name" value="Znf_C2H2_sf"/>
</dbReference>
<evidence type="ECO:0000259" key="3">
    <source>
        <dbReference type="PROSITE" id="PS50157"/>
    </source>
</evidence>
<feature type="compositionally biased region" description="Polar residues" evidence="2">
    <location>
        <begin position="8"/>
        <end position="17"/>
    </location>
</feature>
<evidence type="ECO:0000313" key="5">
    <source>
        <dbReference type="Proteomes" id="UP000037904"/>
    </source>
</evidence>
<dbReference type="SUPFAM" id="SSF57667">
    <property type="entry name" value="beta-beta-alpha zinc fingers"/>
    <property type="match status" value="1"/>
</dbReference>
<feature type="compositionally biased region" description="Acidic residues" evidence="2">
    <location>
        <begin position="197"/>
        <end position="217"/>
    </location>
</feature>
<dbReference type="EMBL" id="JXCE01000046">
    <property type="protein sequence ID" value="KPA43237.1"/>
    <property type="molecule type" value="Genomic_DNA"/>
</dbReference>
<accession>A0A0N0DFY6</accession>
<sequence>MEKHADQNHQTARTRSNVLKKGAGRCSKARALCLHTWLLLTTKSVKCPYCDKDFFRHSNLLQHQKTEHKGRHHDCDDPDCTREFKSRRRLDDESDFTREYRRGIRQHIDEDHLGKCFPCQIHDCTEIFSPLAEITGSTGNICTVHIGKRLRCTCPHHTKGGQQRAREERTPTETILALKLKKDAKLEFEPAKAHDEADQDDGLGDGAVTDEDDDSIEPPDVALAEECVYMIENEETRATFVKVGHQDSGYKRVLPGAAKTTNILQQLTFGVLVTA</sequence>
<comment type="caution">
    <text evidence="4">The sequence shown here is derived from an EMBL/GenBank/DDBJ whole genome shotgun (WGS) entry which is preliminary data.</text>
</comment>
<evidence type="ECO:0000256" key="2">
    <source>
        <dbReference type="SAM" id="MobiDB-lite"/>
    </source>
</evidence>
<feature type="domain" description="C2H2-type" evidence="3">
    <location>
        <begin position="45"/>
        <end position="73"/>
    </location>
</feature>
<dbReference type="Pfam" id="PF00096">
    <property type="entry name" value="zf-C2H2"/>
    <property type="match status" value="1"/>
</dbReference>
<dbReference type="Gene3D" id="3.30.160.60">
    <property type="entry name" value="Classic Zinc Finger"/>
    <property type="match status" value="1"/>
</dbReference>
<evidence type="ECO:0000256" key="1">
    <source>
        <dbReference type="PROSITE-ProRule" id="PRU00042"/>
    </source>
</evidence>
<gene>
    <name evidence="4" type="ORF">FLAG1_03817</name>
</gene>
<dbReference type="OrthoDB" id="4748970at2759"/>
<reference evidence="4 5" key="1">
    <citation type="submission" date="2015-04" db="EMBL/GenBank/DDBJ databases">
        <title>The draft genome sequence of Fusarium langsethiae, a T-2/HT-2 mycotoxin producer.</title>
        <authorList>
            <person name="Lysoe E."/>
            <person name="Divon H.H."/>
            <person name="Terzi V."/>
            <person name="Orru L."/>
            <person name="Lamontanara A."/>
            <person name="Kolseth A.-K."/>
            <person name="Frandsen R.J."/>
            <person name="Nielsen K."/>
            <person name="Thrane U."/>
        </authorList>
    </citation>
    <scope>NUCLEOTIDE SEQUENCE [LARGE SCALE GENOMIC DNA]</scope>
    <source>
        <strain evidence="4 5">Fl201059</strain>
    </source>
</reference>
<dbReference type="PROSITE" id="PS50157">
    <property type="entry name" value="ZINC_FINGER_C2H2_2"/>
    <property type="match status" value="1"/>
</dbReference>
<dbReference type="PROSITE" id="PS00028">
    <property type="entry name" value="ZINC_FINGER_C2H2_1"/>
    <property type="match status" value="1"/>
</dbReference>
<dbReference type="Proteomes" id="UP000037904">
    <property type="component" value="Unassembled WGS sequence"/>
</dbReference>
<proteinExistence type="predicted"/>
<feature type="region of interest" description="Disordered" evidence="2">
    <location>
        <begin position="190"/>
        <end position="217"/>
    </location>
</feature>
<dbReference type="GO" id="GO:0008270">
    <property type="term" value="F:zinc ion binding"/>
    <property type="evidence" value="ECO:0007669"/>
    <property type="project" value="UniProtKB-KW"/>
</dbReference>
<evidence type="ECO:0000313" key="4">
    <source>
        <dbReference type="EMBL" id="KPA43237.1"/>
    </source>
</evidence>
<feature type="region of interest" description="Disordered" evidence="2">
    <location>
        <begin position="1"/>
        <end position="20"/>
    </location>
</feature>
<keyword evidence="1" id="KW-0862">Zinc</keyword>
<name>A0A0N0DFY6_FUSLA</name>
<organism evidence="4 5">
    <name type="scientific">Fusarium langsethiae</name>
    <dbReference type="NCBI Taxonomy" id="179993"/>
    <lineage>
        <taxon>Eukaryota</taxon>
        <taxon>Fungi</taxon>
        <taxon>Dikarya</taxon>
        <taxon>Ascomycota</taxon>
        <taxon>Pezizomycotina</taxon>
        <taxon>Sordariomycetes</taxon>
        <taxon>Hypocreomycetidae</taxon>
        <taxon>Hypocreales</taxon>
        <taxon>Nectriaceae</taxon>
        <taxon>Fusarium</taxon>
    </lineage>
</organism>
<keyword evidence="1" id="KW-0863">Zinc-finger</keyword>
<keyword evidence="1" id="KW-0479">Metal-binding</keyword>
<protein>
    <submittedName>
        <fullName evidence="4">Transcription factor</fullName>
    </submittedName>
</protein>